<dbReference type="GO" id="GO:0016042">
    <property type="term" value="P:lipid catabolic process"/>
    <property type="evidence" value="ECO:0007669"/>
    <property type="project" value="UniProtKB-UniRule"/>
</dbReference>
<reference evidence="8" key="1">
    <citation type="submission" date="2021-01" db="EMBL/GenBank/DDBJ databases">
        <authorList>
            <person name="Corre E."/>
            <person name="Pelletier E."/>
            <person name="Niang G."/>
            <person name="Scheremetjew M."/>
            <person name="Finn R."/>
            <person name="Kale V."/>
            <person name="Holt S."/>
            <person name="Cochrane G."/>
            <person name="Meng A."/>
            <person name="Brown T."/>
            <person name="Cohen L."/>
        </authorList>
    </citation>
    <scope>NUCLEOTIDE SEQUENCE</scope>
    <source>
        <strain evidence="8">CCMP 769</strain>
    </source>
</reference>
<dbReference type="AlphaFoldDB" id="A0A7S2ZBX0"/>
<dbReference type="EMBL" id="HBHW01004350">
    <property type="protein sequence ID" value="CAE0035229.1"/>
    <property type="molecule type" value="Transcribed_RNA"/>
</dbReference>
<protein>
    <recommendedName>
        <fullName evidence="6">PNPLA domain-containing protein</fullName>
    </recommendedName>
</protein>
<feature type="region of interest" description="Disordered" evidence="5">
    <location>
        <begin position="176"/>
        <end position="198"/>
    </location>
</feature>
<feature type="short sequence motif" description="DGA/G" evidence="4">
    <location>
        <begin position="427"/>
        <end position="429"/>
    </location>
</feature>
<feature type="active site" description="Nucleophile" evidence="4">
    <location>
        <position position="277"/>
    </location>
</feature>
<evidence type="ECO:0000256" key="2">
    <source>
        <dbReference type="ARBA" id="ARBA00022963"/>
    </source>
</evidence>
<organism evidence="8">
    <name type="scientific">Rhodosorus marinus</name>
    <dbReference type="NCBI Taxonomy" id="101924"/>
    <lineage>
        <taxon>Eukaryota</taxon>
        <taxon>Rhodophyta</taxon>
        <taxon>Stylonematophyceae</taxon>
        <taxon>Stylonematales</taxon>
        <taxon>Stylonemataceae</taxon>
        <taxon>Rhodosorus</taxon>
    </lineage>
</organism>
<gene>
    <name evidence="7" type="ORF">RMAR00112_LOCUS3174</name>
    <name evidence="8" type="ORF">RMAR00112_LOCUS3175</name>
</gene>
<keyword evidence="3 4" id="KW-0443">Lipid metabolism</keyword>
<dbReference type="InterPro" id="IPR016035">
    <property type="entry name" value="Acyl_Trfase/lysoPLipase"/>
</dbReference>
<feature type="domain" description="PNPLA" evidence="6">
    <location>
        <begin position="239"/>
        <end position="440"/>
    </location>
</feature>
<dbReference type="PANTHER" id="PTHR24185:SF1">
    <property type="entry name" value="CALCIUM-INDEPENDENT PHOSPHOLIPASE A2-GAMMA"/>
    <property type="match status" value="1"/>
</dbReference>
<dbReference type="InterPro" id="IPR002641">
    <property type="entry name" value="PNPLA_dom"/>
</dbReference>
<feature type="active site" description="Proton acceptor" evidence="4">
    <location>
        <position position="427"/>
    </location>
</feature>
<dbReference type="GO" id="GO:0006631">
    <property type="term" value="P:fatty acid metabolic process"/>
    <property type="evidence" value="ECO:0007669"/>
    <property type="project" value="TreeGrafter"/>
</dbReference>
<evidence type="ECO:0000313" key="8">
    <source>
        <dbReference type="EMBL" id="CAE0035229.1"/>
    </source>
</evidence>
<evidence type="ECO:0000313" key="7">
    <source>
        <dbReference type="EMBL" id="CAE0035228.1"/>
    </source>
</evidence>
<keyword evidence="2 4" id="KW-0442">Lipid degradation</keyword>
<evidence type="ECO:0000256" key="4">
    <source>
        <dbReference type="PROSITE-ProRule" id="PRU01161"/>
    </source>
</evidence>
<dbReference type="GO" id="GO:0016020">
    <property type="term" value="C:membrane"/>
    <property type="evidence" value="ECO:0007669"/>
    <property type="project" value="TreeGrafter"/>
</dbReference>
<comment type="caution">
    <text evidence="4">Lacks conserved residue(s) required for the propagation of feature annotation.</text>
</comment>
<proteinExistence type="predicted"/>
<dbReference type="EMBL" id="HBHW01004349">
    <property type="protein sequence ID" value="CAE0035228.1"/>
    <property type="molecule type" value="Transcribed_RNA"/>
</dbReference>
<dbReference type="Gene3D" id="3.40.1090.10">
    <property type="entry name" value="Cytosolic phospholipase A2 catalytic domain"/>
    <property type="match status" value="1"/>
</dbReference>
<feature type="compositionally biased region" description="Polar residues" evidence="5">
    <location>
        <begin position="184"/>
        <end position="198"/>
    </location>
</feature>
<keyword evidence="1 4" id="KW-0378">Hydrolase</keyword>
<evidence type="ECO:0000256" key="1">
    <source>
        <dbReference type="ARBA" id="ARBA00022801"/>
    </source>
</evidence>
<sequence length="574" mass="62310">MSRRITREVSKLVALAPTGSCGVELSELAMFCSSVDDKGLSAEAFARAGGLSAIAAAVTASNGRNWPATHLLVNGEGYENEVHALLHTCSLLLRKCHKQVLRMAVESPLVDALTGACGEEQHPRIGVVTAAADVVGTLASACDYNALRGVELGLLDSVLRSAKAITVRNEQQSITKRVTKSESQDTQNDVPASLVESNAQVDSPKKLKTLERAVRRALIASGLDVPRRPRGGKRGVRILSLDGGGTRALASLEVVREIERQTQRPIYESFDLIGGTSSGGVLALALGLRQSSVKDCEDVYKAMASRIFSRATRVISAGRLLLLNKGQYNTKALESVLQEALGTSVLVETRLDMPNGPRVFVVSTMMSAPTAVPYLHANYRPPPRPPGSGEHRYRHGCHHTLWEAARASTAVPSYFDAFRSGEEVFCDGAILVNNPAAIAVHEARLLWPNAPLECIVSVGTGRPDISSKAGSENLYDVAKALINSATDTEAVHHALEDLAPEGVYYRFNPVIPVDIGSDETRKNVLEEVQKSARQYVLDNREHFRELAVRLSQGYFHEEESAAPKKWWPRWSTRL</sequence>
<feature type="short sequence motif" description="GXSXG" evidence="4">
    <location>
        <begin position="275"/>
        <end position="279"/>
    </location>
</feature>
<dbReference type="PANTHER" id="PTHR24185">
    <property type="entry name" value="CALCIUM-INDEPENDENT PHOSPHOLIPASE A2-GAMMA"/>
    <property type="match status" value="1"/>
</dbReference>
<dbReference type="PROSITE" id="PS51635">
    <property type="entry name" value="PNPLA"/>
    <property type="match status" value="1"/>
</dbReference>
<evidence type="ECO:0000256" key="5">
    <source>
        <dbReference type="SAM" id="MobiDB-lite"/>
    </source>
</evidence>
<accession>A0A7S2ZBX0</accession>
<dbReference type="Pfam" id="PF01734">
    <property type="entry name" value="Patatin"/>
    <property type="match status" value="1"/>
</dbReference>
<name>A0A7S2ZBX0_9RHOD</name>
<dbReference type="GO" id="GO:0004620">
    <property type="term" value="F:phospholipase activity"/>
    <property type="evidence" value="ECO:0007669"/>
    <property type="project" value="TreeGrafter"/>
</dbReference>
<evidence type="ECO:0000256" key="3">
    <source>
        <dbReference type="ARBA" id="ARBA00023098"/>
    </source>
</evidence>
<dbReference type="SUPFAM" id="SSF52151">
    <property type="entry name" value="FabD/lysophospholipase-like"/>
    <property type="match status" value="1"/>
</dbReference>
<evidence type="ECO:0000259" key="6">
    <source>
        <dbReference type="PROSITE" id="PS51635"/>
    </source>
</evidence>